<dbReference type="Gene3D" id="3.80.10.10">
    <property type="entry name" value="Ribonuclease Inhibitor"/>
    <property type="match status" value="1"/>
</dbReference>
<dbReference type="SUPFAM" id="SSF52047">
    <property type="entry name" value="RNI-like"/>
    <property type="match status" value="1"/>
</dbReference>
<dbReference type="InterPro" id="IPR050232">
    <property type="entry name" value="FBL13/AtMIF1-like"/>
</dbReference>
<sequence length="222" mass="24885">MGKIIVMVPSLQSLTLYGRDLLLDGLEIDTPSLEYLRLMGLDTVSGSCLVANMPNLEEADLDVGFSDIKSLIGSITSVKWLTLSSQSSLYGNGLVFHQLEDLELSRCTVWSSNLLARLLQDSPNLQSLEIHRNRFREGEAITIRWTQPSRVPQCLVSTLQTFIWVAYTGKPEERDAAVYVLENASRLETARFSLVGTSIFRLEMRKELSDCSRGSPTCQLFF</sequence>
<evidence type="ECO:0000313" key="3">
    <source>
        <dbReference type="Proteomes" id="UP000836841"/>
    </source>
</evidence>
<dbReference type="AlphaFoldDB" id="A0AAU9RMB8"/>
<protein>
    <recommendedName>
        <fullName evidence="1">FBD domain-containing protein</fullName>
    </recommendedName>
</protein>
<dbReference type="Proteomes" id="UP000836841">
    <property type="component" value="Chromosome 2"/>
</dbReference>
<evidence type="ECO:0000259" key="1">
    <source>
        <dbReference type="SMART" id="SM00579"/>
    </source>
</evidence>
<accession>A0AAU9RMB8</accession>
<organism evidence="2 3">
    <name type="scientific">Thlaspi arvense</name>
    <name type="common">Field penny-cress</name>
    <dbReference type="NCBI Taxonomy" id="13288"/>
    <lineage>
        <taxon>Eukaryota</taxon>
        <taxon>Viridiplantae</taxon>
        <taxon>Streptophyta</taxon>
        <taxon>Embryophyta</taxon>
        <taxon>Tracheophyta</taxon>
        <taxon>Spermatophyta</taxon>
        <taxon>Magnoliopsida</taxon>
        <taxon>eudicotyledons</taxon>
        <taxon>Gunneridae</taxon>
        <taxon>Pentapetalae</taxon>
        <taxon>rosids</taxon>
        <taxon>malvids</taxon>
        <taxon>Brassicales</taxon>
        <taxon>Brassicaceae</taxon>
        <taxon>Thlaspideae</taxon>
        <taxon>Thlaspi</taxon>
    </lineage>
</organism>
<dbReference type="PANTHER" id="PTHR31900">
    <property type="entry name" value="F-BOX/RNI SUPERFAMILY PROTEIN-RELATED"/>
    <property type="match status" value="1"/>
</dbReference>
<feature type="domain" description="FBD" evidence="1">
    <location>
        <begin position="153"/>
        <end position="222"/>
    </location>
</feature>
<gene>
    <name evidence="2" type="ORF">TAV2_LOCUS7387</name>
</gene>
<dbReference type="InterPro" id="IPR032675">
    <property type="entry name" value="LRR_dom_sf"/>
</dbReference>
<keyword evidence="3" id="KW-1185">Reference proteome</keyword>
<dbReference type="InterPro" id="IPR006566">
    <property type="entry name" value="FBD"/>
</dbReference>
<dbReference type="Pfam" id="PF08387">
    <property type="entry name" value="FBD"/>
    <property type="match status" value="1"/>
</dbReference>
<dbReference type="EMBL" id="OU466858">
    <property type="protein sequence ID" value="CAH2043686.1"/>
    <property type="molecule type" value="Genomic_DNA"/>
</dbReference>
<name>A0AAU9RMB8_THLAR</name>
<evidence type="ECO:0000313" key="2">
    <source>
        <dbReference type="EMBL" id="CAH2043686.1"/>
    </source>
</evidence>
<reference evidence="2 3" key="1">
    <citation type="submission" date="2022-03" db="EMBL/GenBank/DDBJ databases">
        <authorList>
            <person name="Nunn A."/>
            <person name="Chopra R."/>
            <person name="Nunn A."/>
            <person name="Contreras Garrido A."/>
        </authorList>
    </citation>
    <scope>NUCLEOTIDE SEQUENCE [LARGE SCALE GENOMIC DNA]</scope>
</reference>
<proteinExistence type="predicted"/>
<dbReference type="SMART" id="SM00579">
    <property type="entry name" value="FBD"/>
    <property type="match status" value="1"/>
</dbReference>
<dbReference type="PANTHER" id="PTHR31900:SF28">
    <property type="entry name" value="FBD DOMAIN-CONTAINING PROTEIN"/>
    <property type="match status" value="1"/>
</dbReference>